<accession>A0ABU9SU29</accession>
<evidence type="ECO:0000259" key="5">
    <source>
        <dbReference type="PROSITE" id="PS51898"/>
    </source>
</evidence>
<dbReference type="InterPro" id="IPR013762">
    <property type="entry name" value="Integrase-like_cat_sf"/>
</dbReference>
<dbReference type="PANTHER" id="PTHR30349">
    <property type="entry name" value="PHAGE INTEGRASE-RELATED"/>
    <property type="match status" value="1"/>
</dbReference>
<keyword evidence="2" id="KW-0229">DNA integration</keyword>
<evidence type="ECO:0000256" key="4">
    <source>
        <dbReference type="ARBA" id="ARBA00023172"/>
    </source>
</evidence>
<evidence type="ECO:0000313" key="7">
    <source>
        <dbReference type="Proteomes" id="UP001461163"/>
    </source>
</evidence>
<keyword evidence="4" id="KW-0233">DNA recombination</keyword>
<dbReference type="CDD" id="cd00397">
    <property type="entry name" value="DNA_BRE_C"/>
    <property type="match status" value="1"/>
</dbReference>
<dbReference type="InterPro" id="IPR002104">
    <property type="entry name" value="Integrase_catalytic"/>
</dbReference>
<evidence type="ECO:0000313" key="6">
    <source>
        <dbReference type="EMBL" id="MEM5497383.1"/>
    </source>
</evidence>
<dbReference type="PROSITE" id="PS51898">
    <property type="entry name" value="TYR_RECOMBINASE"/>
    <property type="match status" value="1"/>
</dbReference>
<name>A0ABU9SU29_9ALTE</name>
<dbReference type="EMBL" id="JBBMQS010000004">
    <property type="protein sequence ID" value="MEM5497383.1"/>
    <property type="molecule type" value="Genomic_DNA"/>
</dbReference>
<evidence type="ECO:0000256" key="1">
    <source>
        <dbReference type="ARBA" id="ARBA00004496"/>
    </source>
</evidence>
<dbReference type="Proteomes" id="UP001461163">
    <property type="component" value="Unassembled WGS sequence"/>
</dbReference>
<dbReference type="Gene3D" id="1.10.443.10">
    <property type="entry name" value="Intergrase catalytic core"/>
    <property type="match status" value="1"/>
</dbReference>
<dbReference type="RefSeq" id="WP_342881428.1">
    <property type="nucleotide sequence ID" value="NZ_JBBMQS010000004.1"/>
</dbReference>
<evidence type="ECO:0000256" key="3">
    <source>
        <dbReference type="ARBA" id="ARBA00023125"/>
    </source>
</evidence>
<organism evidence="6 7">
    <name type="scientific">Paraglaciecola mesophila</name>
    <dbReference type="NCBI Taxonomy" id="197222"/>
    <lineage>
        <taxon>Bacteria</taxon>
        <taxon>Pseudomonadati</taxon>
        <taxon>Pseudomonadota</taxon>
        <taxon>Gammaproteobacteria</taxon>
        <taxon>Alteromonadales</taxon>
        <taxon>Alteromonadaceae</taxon>
        <taxon>Paraglaciecola</taxon>
    </lineage>
</organism>
<evidence type="ECO:0000256" key="2">
    <source>
        <dbReference type="ARBA" id="ARBA00022908"/>
    </source>
</evidence>
<feature type="domain" description="Tyr recombinase" evidence="5">
    <location>
        <begin position="187"/>
        <end position="407"/>
    </location>
</feature>
<dbReference type="Pfam" id="PF00589">
    <property type="entry name" value="Phage_integrase"/>
    <property type="match status" value="1"/>
</dbReference>
<keyword evidence="7" id="KW-1185">Reference proteome</keyword>
<dbReference type="SUPFAM" id="SSF56349">
    <property type="entry name" value="DNA breaking-rejoining enzymes"/>
    <property type="match status" value="1"/>
</dbReference>
<protein>
    <submittedName>
        <fullName evidence="6">Site-specific integrase</fullName>
    </submittedName>
</protein>
<comment type="caution">
    <text evidence="6">The sequence shown here is derived from an EMBL/GenBank/DDBJ whole genome shotgun (WGS) entry which is preliminary data.</text>
</comment>
<reference evidence="6 7" key="1">
    <citation type="submission" date="2024-03" db="EMBL/GenBank/DDBJ databases">
        <title>Community enrichment and isolation of bacterial strains for fucoidan degradation.</title>
        <authorList>
            <person name="Sichert A."/>
        </authorList>
    </citation>
    <scope>NUCLEOTIDE SEQUENCE [LARGE SCALE GENOMIC DNA]</scope>
    <source>
        <strain evidence="6 7">AS12</strain>
    </source>
</reference>
<dbReference type="Gene3D" id="1.10.150.130">
    <property type="match status" value="1"/>
</dbReference>
<keyword evidence="3" id="KW-0238">DNA-binding</keyword>
<dbReference type="InterPro" id="IPR050090">
    <property type="entry name" value="Tyrosine_recombinase_XerCD"/>
</dbReference>
<gene>
    <name evidence="6" type="ORF">WNY77_08275</name>
</gene>
<comment type="subcellular location">
    <subcellularLocation>
        <location evidence="1">Cytoplasm</location>
    </subcellularLocation>
</comment>
<proteinExistence type="predicted"/>
<sequence>MSIIFMPLFPHAEQLDVGVAYINQQVMDFDLSIKDAAYSYELAIEYLSENRFNANNFKSIRSELNLLFNWAWRVKQLSIAQIDRVQLRKFVDFCNQPPSELITHASYPFFIARKQDGTIEPNPKWRPFVLRDAASYVRKTSTLKAQLSLLSGFFLFLSDMEYCDKNPAAVLLRRLNVNNTHVIESSDDEKALSELQWQSVWKQVNHLADSQPEKHQRTRLLFAMLYLLYPRVSEIAARPGYTPMMSSFIRHRSGHWVFKIPRSKGGKSRMIPCPDELIRCLSQYRRYLGLSDLPLPNEQVPLFVRHKAGTHGREAGILNAQLGIESIRSIVRTVFDSTADVLEKTAPQEAYELRDFSVHSLRHTGITTSIAAGTPLQVVMKNAGHADLSTLSIYISTDIQQQAEATVPRIL</sequence>
<dbReference type="InterPro" id="IPR011010">
    <property type="entry name" value="DNA_brk_join_enz"/>
</dbReference>
<dbReference type="InterPro" id="IPR010998">
    <property type="entry name" value="Integrase_recombinase_N"/>
</dbReference>
<dbReference type="PANTHER" id="PTHR30349:SF77">
    <property type="entry name" value="TYROSINE RECOMBINASE XERC"/>
    <property type="match status" value="1"/>
</dbReference>